<dbReference type="AlphaFoldDB" id="A0A182XLD1"/>
<protein>
    <submittedName>
        <fullName evidence="1">Uncharacterized protein</fullName>
    </submittedName>
</protein>
<evidence type="ECO:0000313" key="1">
    <source>
        <dbReference type="EnsemblMetazoa" id="AQUA010676-PA"/>
    </source>
</evidence>
<evidence type="ECO:0000313" key="2">
    <source>
        <dbReference type="Proteomes" id="UP000076407"/>
    </source>
</evidence>
<dbReference type="EnsemblMetazoa" id="AQUA010676-RA">
    <property type="protein sequence ID" value="AQUA010676-PA"/>
    <property type="gene ID" value="AQUA010676"/>
</dbReference>
<dbReference type="VEuPathDB" id="VectorBase:AQUA010676"/>
<proteinExistence type="predicted"/>
<sequence>MWAMALQVFYPSTTVLPSLKLSWTLIWQVAIWCGVSSTNTQLTEQMCDMRCDKHSGKETLNAIHFGASYGYIVMIKTERFRCDETMFDVS</sequence>
<reference evidence="1" key="1">
    <citation type="submission" date="2020-05" db="UniProtKB">
        <authorList>
            <consortium name="EnsemblMetazoa"/>
        </authorList>
    </citation>
    <scope>IDENTIFICATION</scope>
    <source>
        <strain evidence="1">SANGQUA</strain>
    </source>
</reference>
<accession>A0A182XLD1</accession>
<dbReference type="Proteomes" id="UP000076407">
    <property type="component" value="Unassembled WGS sequence"/>
</dbReference>
<name>A0A182XLD1_ANOQN</name>
<keyword evidence="2" id="KW-1185">Reference proteome</keyword>
<organism evidence="1 2">
    <name type="scientific">Anopheles quadriannulatus</name>
    <name type="common">Mosquito</name>
    <dbReference type="NCBI Taxonomy" id="34691"/>
    <lineage>
        <taxon>Eukaryota</taxon>
        <taxon>Metazoa</taxon>
        <taxon>Ecdysozoa</taxon>
        <taxon>Arthropoda</taxon>
        <taxon>Hexapoda</taxon>
        <taxon>Insecta</taxon>
        <taxon>Pterygota</taxon>
        <taxon>Neoptera</taxon>
        <taxon>Endopterygota</taxon>
        <taxon>Diptera</taxon>
        <taxon>Nematocera</taxon>
        <taxon>Culicoidea</taxon>
        <taxon>Culicidae</taxon>
        <taxon>Anophelinae</taxon>
        <taxon>Anopheles</taxon>
    </lineage>
</organism>